<feature type="domain" description="DUF2520" evidence="2">
    <location>
        <begin position="122"/>
        <end position="245"/>
    </location>
</feature>
<comment type="caution">
    <text evidence="3">The sequence shown here is derived from an EMBL/GenBank/DDBJ whole genome shotgun (WGS) entry which is preliminary data.</text>
</comment>
<dbReference type="InterPro" id="IPR018931">
    <property type="entry name" value="DUF2520"/>
</dbReference>
<protein>
    <submittedName>
        <fullName evidence="3">DUF2520 domain-containing protein</fullName>
    </submittedName>
</protein>
<proteinExistence type="predicted"/>
<dbReference type="SUPFAM" id="SSF48179">
    <property type="entry name" value="6-phosphogluconate dehydrogenase C-terminal domain-like"/>
    <property type="match status" value="1"/>
</dbReference>
<name>A0ABS8GRR2_9FLAO</name>
<sequence length="252" mass="27994">MIKLAIIGTGNVAFHVAKAFQNSENIHLEAVAGRSPEKLEVFSTIPHRITDLKHLPQVDIVVIAVSDAAIAEVSRQLSGYTGLIVHTSGSSSMQVLEPHKHHGVFYPLQTFSKYSELNYREIPFCIEAKLEADFQTLEDLTSALGATSYSVNSDQRAALHLAAVFANNFGNHILTEAQQICEERKVSFELLKPLMEETIRKAFSIGPEAAQTGPAKRRDTSTIEKQLNALHDPEQKKLYTSLTEALLKHYER</sequence>
<dbReference type="Gene3D" id="3.40.50.720">
    <property type="entry name" value="NAD(P)-binding Rossmann-like Domain"/>
    <property type="match status" value="1"/>
</dbReference>
<gene>
    <name evidence="3" type="ORF">LLW17_08100</name>
</gene>
<dbReference type="PANTHER" id="PTHR40459">
    <property type="entry name" value="CONSERVED HYPOTHETICAL ALANINE AND LEUCINE RICH PROTEIN"/>
    <property type="match status" value="1"/>
</dbReference>
<dbReference type="SUPFAM" id="SSF51735">
    <property type="entry name" value="NAD(P)-binding Rossmann-fold domains"/>
    <property type="match status" value="1"/>
</dbReference>
<keyword evidence="4" id="KW-1185">Reference proteome</keyword>
<dbReference type="InterPro" id="IPR008927">
    <property type="entry name" value="6-PGluconate_DH-like_C_sf"/>
</dbReference>
<dbReference type="RefSeq" id="WP_228229751.1">
    <property type="nucleotide sequence ID" value="NZ_JAJGMW010000008.1"/>
</dbReference>
<dbReference type="InterPro" id="IPR028939">
    <property type="entry name" value="P5C_Rdtase_cat_N"/>
</dbReference>
<evidence type="ECO:0000259" key="2">
    <source>
        <dbReference type="Pfam" id="PF10728"/>
    </source>
</evidence>
<evidence type="ECO:0000259" key="1">
    <source>
        <dbReference type="Pfam" id="PF03807"/>
    </source>
</evidence>
<dbReference type="Gene3D" id="1.10.1040.20">
    <property type="entry name" value="ProC-like, C-terminal domain"/>
    <property type="match status" value="1"/>
</dbReference>
<dbReference type="Pfam" id="PF10728">
    <property type="entry name" value="DUF2520"/>
    <property type="match status" value="1"/>
</dbReference>
<dbReference type="InterPro" id="IPR037108">
    <property type="entry name" value="TM1727-like_C_sf"/>
</dbReference>
<organism evidence="3 4">
    <name type="scientific">Leeuwenhoekiella parthenopeia</name>
    <dbReference type="NCBI Taxonomy" id="2890320"/>
    <lineage>
        <taxon>Bacteria</taxon>
        <taxon>Pseudomonadati</taxon>
        <taxon>Bacteroidota</taxon>
        <taxon>Flavobacteriia</taxon>
        <taxon>Flavobacteriales</taxon>
        <taxon>Flavobacteriaceae</taxon>
        <taxon>Leeuwenhoekiella</taxon>
    </lineage>
</organism>
<accession>A0ABS8GRR2</accession>
<dbReference type="InterPro" id="IPR036291">
    <property type="entry name" value="NAD(P)-bd_dom_sf"/>
</dbReference>
<evidence type="ECO:0000313" key="3">
    <source>
        <dbReference type="EMBL" id="MCC4212676.1"/>
    </source>
</evidence>
<dbReference type="PANTHER" id="PTHR40459:SF1">
    <property type="entry name" value="CONSERVED HYPOTHETICAL ALANINE AND LEUCINE RICH PROTEIN"/>
    <property type="match status" value="1"/>
</dbReference>
<feature type="domain" description="Pyrroline-5-carboxylate reductase catalytic N-terminal" evidence="1">
    <location>
        <begin position="3"/>
        <end position="77"/>
    </location>
</feature>
<dbReference type="Proteomes" id="UP001197770">
    <property type="component" value="Unassembled WGS sequence"/>
</dbReference>
<evidence type="ECO:0000313" key="4">
    <source>
        <dbReference type="Proteomes" id="UP001197770"/>
    </source>
</evidence>
<dbReference type="Pfam" id="PF03807">
    <property type="entry name" value="F420_oxidored"/>
    <property type="match status" value="1"/>
</dbReference>
<dbReference type="EMBL" id="JAJGMW010000008">
    <property type="protein sequence ID" value="MCC4212676.1"/>
    <property type="molecule type" value="Genomic_DNA"/>
</dbReference>
<reference evidence="3 4" key="1">
    <citation type="submission" date="2021-11" db="EMBL/GenBank/DDBJ databases">
        <title>Seasonal and diel survey of microbial diversity of the Tyrrhenian coast.</title>
        <authorList>
            <person name="Gattoni G."/>
            <person name="Corral P."/>
        </authorList>
    </citation>
    <scope>NUCLEOTIDE SEQUENCE [LARGE SCALE GENOMIC DNA]</scope>
    <source>
        <strain evidence="3 4">Mr9</strain>
    </source>
</reference>